<sequence>MKRRAFIQTGSLIGAAGAAGALGLGLTRGGDDREGPGPGTGVAVPTPSGTGSGAEPRYAAEPDLVLRRATVFDGTGAPGLELDVAVTGDRITEVGTITATGAEEIDLAGMALTPGFIDIHSHADLSLLVNPNAESRIRQGVTLEIVGQDGNSVGPMSEAGFRATRDRYRDTYGVDIDFRDLRGFLDQLDRTPATVNLATMIGHGTIRGLVVGGGDRPATDDEIQRMRALIREALDQGAVGFSSGLEYTPGSFADVNELVELAKALQGTGYPYASHMRNEDDRLFAAVEETFHVGRMAGVPVQVSHLKAQGERNWWKAEAVLHSIEEARRSGLDVHFDRYPYIAYATGLSGLFPAWARAGGTGAFIRRLGDPAELPAIERFTRAKVALLGSWDAVQISSIRTAGNAYARGRRLGELAQERGEEPFALTVRLIVEEGNSVGMIGFGMSEDNTAEFLGHPLGMVCSDGGSYAPYGALSGGSPHPRGYGTFPRLMGHYVRSGALSLELAVHKATALPARKIGLTDRGVIEPGAFADLVAFDPTTVADQATFQDPHQYPVGIPLVIVNGQVTLRDGEQTGARAGRAIRGRGAAA</sequence>
<dbReference type="Gene3D" id="2.30.40.10">
    <property type="entry name" value="Urease, subunit C, domain 1"/>
    <property type="match status" value="1"/>
</dbReference>
<dbReference type="Pfam" id="PF07969">
    <property type="entry name" value="Amidohydro_3"/>
    <property type="match status" value="1"/>
</dbReference>
<dbReference type="Gene3D" id="3.20.20.140">
    <property type="entry name" value="Metal-dependent hydrolases"/>
    <property type="match status" value="1"/>
</dbReference>
<protein>
    <recommendedName>
        <fullName evidence="3">Amidohydrolase 3 domain-containing protein</fullName>
    </recommendedName>
</protein>
<dbReference type="SUPFAM" id="SSF51338">
    <property type="entry name" value="Composite domain of metallo-dependent hydrolases"/>
    <property type="match status" value="1"/>
</dbReference>
<organism evidence="4">
    <name type="scientific">marine metagenome</name>
    <dbReference type="NCBI Taxonomy" id="408172"/>
    <lineage>
        <taxon>unclassified sequences</taxon>
        <taxon>metagenomes</taxon>
        <taxon>ecological metagenomes</taxon>
    </lineage>
</organism>
<evidence type="ECO:0000259" key="3">
    <source>
        <dbReference type="Pfam" id="PF07969"/>
    </source>
</evidence>
<name>A0A381QH62_9ZZZZ</name>
<dbReference type="InterPro" id="IPR011059">
    <property type="entry name" value="Metal-dep_hydrolase_composite"/>
</dbReference>
<evidence type="ECO:0000256" key="1">
    <source>
        <dbReference type="ARBA" id="ARBA00022801"/>
    </source>
</evidence>
<keyword evidence="1" id="KW-0378">Hydrolase</keyword>
<dbReference type="SUPFAM" id="SSF51556">
    <property type="entry name" value="Metallo-dependent hydrolases"/>
    <property type="match status" value="1"/>
</dbReference>
<evidence type="ECO:0000256" key="2">
    <source>
        <dbReference type="SAM" id="MobiDB-lite"/>
    </source>
</evidence>
<gene>
    <name evidence="4" type="ORF">METZ01_LOCUS30583</name>
</gene>
<feature type="domain" description="Amidohydrolase 3" evidence="3">
    <location>
        <begin position="103"/>
        <end position="567"/>
    </location>
</feature>
<accession>A0A381QH62</accession>
<proteinExistence type="predicted"/>
<dbReference type="CDD" id="cd01297">
    <property type="entry name" value="D-aminoacylase"/>
    <property type="match status" value="1"/>
</dbReference>
<dbReference type="GO" id="GO:0006046">
    <property type="term" value="P:N-acetylglucosamine catabolic process"/>
    <property type="evidence" value="ECO:0007669"/>
    <property type="project" value="TreeGrafter"/>
</dbReference>
<dbReference type="InterPro" id="IPR023100">
    <property type="entry name" value="D-aminoacylase_insert_dom_sf"/>
</dbReference>
<dbReference type="AlphaFoldDB" id="A0A381QH62"/>
<reference evidence="4" key="1">
    <citation type="submission" date="2018-05" db="EMBL/GenBank/DDBJ databases">
        <authorList>
            <person name="Lanie J.A."/>
            <person name="Ng W.-L."/>
            <person name="Kazmierczak K.M."/>
            <person name="Andrzejewski T.M."/>
            <person name="Davidsen T.M."/>
            <person name="Wayne K.J."/>
            <person name="Tettelin H."/>
            <person name="Glass J.I."/>
            <person name="Rusch D."/>
            <person name="Podicherti R."/>
            <person name="Tsui H.-C.T."/>
            <person name="Winkler M.E."/>
        </authorList>
    </citation>
    <scope>NUCLEOTIDE SEQUENCE</scope>
</reference>
<evidence type="ECO:0000313" key="4">
    <source>
        <dbReference type="EMBL" id="SUZ77729.1"/>
    </source>
</evidence>
<dbReference type="GO" id="GO:0008448">
    <property type="term" value="F:N-acetylglucosamine-6-phosphate deacetylase activity"/>
    <property type="evidence" value="ECO:0007669"/>
    <property type="project" value="TreeGrafter"/>
</dbReference>
<dbReference type="EMBL" id="UINC01001327">
    <property type="protein sequence ID" value="SUZ77729.1"/>
    <property type="molecule type" value="Genomic_DNA"/>
</dbReference>
<dbReference type="InterPro" id="IPR032466">
    <property type="entry name" value="Metal_Hydrolase"/>
</dbReference>
<dbReference type="PANTHER" id="PTHR11113">
    <property type="entry name" value="N-ACETYLGLUCOSAMINE-6-PHOSPHATE DEACETYLASE"/>
    <property type="match status" value="1"/>
</dbReference>
<dbReference type="PANTHER" id="PTHR11113:SF14">
    <property type="entry name" value="N-ACETYLGLUCOSAMINE-6-PHOSPHATE DEACETYLASE"/>
    <property type="match status" value="1"/>
</dbReference>
<feature type="region of interest" description="Disordered" evidence="2">
    <location>
        <begin position="27"/>
        <end position="57"/>
    </location>
</feature>
<dbReference type="InterPro" id="IPR013108">
    <property type="entry name" value="Amidohydro_3"/>
</dbReference>
<dbReference type="Gene3D" id="3.30.1490.130">
    <property type="entry name" value="D-aminoacylase. Domain 3"/>
    <property type="match status" value="1"/>
</dbReference>